<dbReference type="GO" id="GO:0000460">
    <property type="term" value="P:maturation of 5.8S rRNA"/>
    <property type="evidence" value="ECO:0007669"/>
    <property type="project" value="TreeGrafter"/>
</dbReference>
<dbReference type="EMBL" id="FJUY01000008">
    <property type="protein sequence ID" value="CZT19889.1"/>
    <property type="molecule type" value="Genomic_DNA"/>
</dbReference>
<dbReference type="GO" id="GO:0000470">
    <property type="term" value="P:maturation of LSU-rRNA"/>
    <property type="evidence" value="ECO:0007669"/>
    <property type="project" value="TreeGrafter"/>
</dbReference>
<keyword evidence="2" id="KW-1185">Reference proteome</keyword>
<reference evidence="1 2" key="1">
    <citation type="submission" date="2016-03" db="EMBL/GenBank/DDBJ databases">
        <authorList>
            <person name="Ploux O."/>
        </authorList>
    </citation>
    <scope>NUCLEOTIDE SEQUENCE [LARGE SCALE GENOMIC DNA]</scope>
    <source>
        <strain evidence="1 2">URUG2</strain>
    </source>
</reference>
<dbReference type="Proteomes" id="UP000225277">
    <property type="component" value="Unassembled WGS sequence"/>
</dbReference>
<evidence type="ECO:0008006" key="3">
    <source>
        <dbReference type="Google" id="ProtNLM"/>
    </source>
</evidence>
<evidence type="ECO:0000313" key="2">
    <source>
        <dbReference type="Proteomes" id="UP000225277"/>
    </source>
</evidence>
<dbReference type="STRING" id="112498.A0A2D3VDV3"/>
<dbReference type="Pfam" id="PF04031">
    <property type="entry name" value="Las1"/>
    <property type="match status" value="1"/>
</dbReference>
<organism evidence="1 2">
    <name type="scientific">Ramularia collo-cygni</name>
    <dbReference type="NCBI Taxonomy" id="112498"/>
    <lineage>
        <taxon>Eukaryota</taxon>
        <taxon>Fungi</taxon>
        <taxon>Dikarya</taxon>
        <taxon>Ascomycota</taxon>
        <taxon>Pezizomycotina</taxon>
        <taxon>Dothideomycetes</taxon>
        <taxon>Dothideomycetidae</taxon>
        <taxon>Mycosphaerellales</taxon>
        <taxon>Mycosphaerellaceae</taxon>
        <taxon>Ramularia</taxon>
    </lineage>
</organism>
<dbReference type="AlphaFoldDB" id="A0A2D3VDV3"/>
<protein>
    <recommendedName>
        <fullName evidence="3">Las1-domain-containing protein</fullName>
    </recommendedName>
</protein>
<name>A0A2D3VDV3_9PEZI</name>
<proteinExistence type="predicted"/>
<dbReference type="GO" id="GO:0030687">
    <property type="term" value="C:preribosome, large subunit precursor"/>
    <property type="evidence" value="ECO:0007669"/>
    <property type="project" value="TreeGrafter"/>
</dbReference>
<dbReference type="InterPro" id="IPR007174">
    <property type="entry name" value="Las1"/>
</dbReference>
<dbReference type="PANTHER" id="PTHR15002:SF0">
    <property type="entry name" value="RIBOSOMAL BIOGENESIS PROTEIN LAS1L"/>
    <property type="match status" value="1"/>
</dbReference>
<dbReference type="GO" id="GO:0090730">
    <property type="term" value="C:Las1 complex"/>
    <property type="evidence" value="ECO:0007669"/>
    <property type="project" value="InterPro"/>
</dbReference>
<evidence type="ECO:0000313" key="1">
    <source>
        <dbReference type="EMBL" id="CZT19889.1"/>
    </source>
</evidence>
<dbReference type="RefSeq" id="XP_023626779.1">
    <property type="nucleotide sequence ID" value="XM_023771011.1"/>
</dbReference>
<gene>
    <name evidence="1" type="ORF">RCC_05745</name>
</gene>
<accession>A0A2D3VDV3</accession>
<dbReference type="GO" id="GO:0004519">
    <property type="term" value="F:endonuclease activity"/>
    <property type="evidence" value="ECO:0007669"/>
    <property type="project" value="InterPro"/>
</dbReference>
<dbReference type="OrthoDB" id="10263222at2759"/>
<dbReference type="GeneID" id="35600898"/>
<sequence>MAKYTITPWRTPSDLLGVRSQLYPAPTADPSSNTTTDRLQAVNRIMAWKLRGNLPHAVESTALLTDAILHHQQQSQSSLSSFSIRAVYSAAFTRFVTGFCDIGRSRERMLEPSSMLDIARKIGMPVEFVGLRHEATHEELPGLRRLVGATEEALRWLWEVYWSRLKEVVPEVEMEIEASEEGLEKIRELLKTFRTERKLALKKKGKQKGSTEKPVVEEKTAKECVRIVGGTAQGIESLVQRFVQDKLLVPSKREIGDPLDGAYLIWDRLLRAILAQQRAFLPAFVKILLQAIGDVITDQSDGNTEKEALCMWLVHTVSKKKTWAVVASSDLDALRKEMVKWSCTHPGYWSHFLGVHLIKAGGPDFANIWEDVLEASRLGDGYIGQATVGDAELEVASSSESEMLEDTLHRSDDMEDGEYHRILKRATTSPNLPIGVCR</sequence>
<dbReference type="PANTHER" id="PTHR15002">
    <property type="entry name" value="RIBOSOMAL BIOGENESIS PROTEIN LAS1L"/>
    <property type="match status" value="1"/>
</dbReference>